<feature type="transmembrane region" description="Helical" evidence="7">
    <location>
        <begin position="135"/>
        <end position="160"/>
    </location>
</feature>
<dbReference type="PANTHER" id="PTHR31272:SF4">
    <property type="entry name" value="CYTOCHROME C-TYPE BIOGENESIS PROTEIN HI_1454-RELATED"/>
    <property type="match status" value="1"/>
</dbReference>
<feature type="transmembrane region" description="Helical" evidence="7">
    <location>
        <begin position="12"/>
        <end position="39"/>
    </location>
</feature>
<gene>
    <name evidence="9" type="ORF">C8P69_11828</name>
</gene>
<keyword evidence="4" id="KW-0201">Cytochrome c-type biogenesis</keyword>
<feature type="transmembrane region" description="Helical" evidence="7">
    <location>
        <begin position="209"/>
        <end position="235"/>
    </location>
</feature>
<accession>A0A2T4YX22</accession>
<evidence type="ECO:0000313" key="9">
    <source>
        <dbReference type="EMBL" id="PTM49558.1"/>
    </source>
</evidence>
<name>A0A2T4YX22_9HYPH</name>
<sequence>MVATVDISLVGLATAATAGAISFLSPCVLPLVPGYLSYIAGGAGERDGAEQESRLHTFRLALLFVAGFTTLFVLLGMSAMALGGVLQRYQNEANLVGGALVIVFGLVMTGLFRLPMLMSDRRWQGPRHVRGPLGAFLLGVAFAFGWTPCIGPVLGSILAVTATSSGNGAILLGAYGLGLGVPFPLTALFMGSAAAAIKRMCRTGALLNIGAGAIMICIGVLMITGQLQAVAIWMLTTFPLLGTIG</sequence>
<keyword evidence="5 7" id="KW-1133">Transmembrane helix</keyword>
<dbReference type="InterPro" id="IPR003834">
    <property type="entry name" value="Cyt_c_assmbl_TM_dom"/>
</dbReference>
<evidence type="ECO:0000256" key="7">
    <source>
        <dbReference type="SAM" id="Phobius"/>
    </source>
</evidence>
<evidence type="ECO:0000256" key="2">
    <source>
        <dbReference type="ARBA" id="ARBA00006143"/>
    </source>
</evidence>
<dbReference type="GO" id="GO:0017004">
    <property type="term" value="P:cytochrome complex assembly"/>
    <property type="evidence" value="ECO:0007669"/>
    <property type="project" value="UniProtKB-KW"/>
</dbReference>
<protein>
    <submittedName>
        <fullName evidence="9">Cytochrome c-type biogenesis protein</fullName>
    </submittedName>
</protein>
<dbReference type="InterPro" id="IPR051790">
    <property type="entry name" value="Cytochrome_c-biogenesis_DsbD"/>
</dbReference>
<feature type="transmembrane region" description="Helical" evidence="7">
    <location>
        <begin position="60"/>
        <end position="83"/>
    </location>
</feature>
<dbReference type="GO" id="GO:0016020">
    <property type="term" value="C:membrane"/>
    <property type="evidence" value="ECO:0007669"/>
    <property type="project" value="UniProtKB-SubCell"/>
</dbReference>
<dbReference type="RefSeq" id="WP_108179501.1">
    <property type="nucleotide sequence ID" value="NZ_PZZL01000018.1"/>
</dbReference>
<evidence type="ECO:0000256" key="5">
    <source>
        <dbReference type="ARBA" id="ARBA00022989"/>
    </source>
</evidence>
<comment type="caution">
    <text evidence="9">The sequence shown here is derived from an EMBL/GenBank/DDBJ whole genome shotgun (WGS) entry which is preliminary data.</text>
</comment>
<dbReference type="AlphaFoldDB" id="A0A2T4YX22"/>
<evidence type="ECO:0000256" key="6">
    <source>
        <dbReference type="ARBA" id="ARBA00023136"/>
    </source>
</evidence>
<evidence type="ECO:0000256" key="4">
    <source>
        <dbReference type="ARBA" id="ARBA00022748"/>
    </source>
</evidence>
<feature type="transmembrane region" description="Helical" evidence="7">
    <location>
        <begin position="172"/>
        <end position="197"/>
    </location>
</feature>
<keyword evidence="3 7" id="KW-0812">Transmembrane</keyword>
<comment type="similarity">
    <text evidence="2">Belongs to the DsbD family.</text>
</comment>
<evidence type="ECO:0000313" key="10">
    <source>
        <dbReference type="Proteomes" id="UP000241808"/>
    </source>
</evidence>
<evidence type="ECO:0000256" key="3">
    <source>
        <dbReference type="ARBA" id="ARBA00022692"/>
    </source>
</evidence>
<dbReference type="Pfam" id="PF02683">
    <property type="entry name" value="DsbD_TM"/>
    <property type="match status" value="1"/>
</dbReference>
<proteinExistence type="inferred from homology"/>
<feature type="domain" description="Cytochrome C biogenesis protein transmembrane" evidence="8">
    <location>
        <begin position="12"/>
        <end position="234"/>
    </location>
</feature>
<feature type="transmembrane region" description="Helical" evidence="7">
    <location>
        <begin position="95"/>
        <end position="114"/>
    </location>
</feature>
<evidence type="ECO:0000256" key="1">
    <source>
        <dbReference type="ARBA" id="ARBA00004141"/>
    </source>
</evidence>
<organism evidence="9 10">
    <name type="scientific">Phreatobacter oligotrophus</name>
    <dbReference type="NCBI Taxonomy" id="1122261"/>
    <lineage>
        <taxon>Bacteria</taxon>
        <taxon>Pseudomonadati</taxon>
        <taxon>Pseudomonadota</taxon>
        <taxon>Alphaproteobacteria</taxon>
        <taxon>Hyphomicrobiales</taxon>
        <taxon>Phreatobacteraceae</taxon>
        <taxon>Phreatobacter</taxon>
    </lineage>
</organism>
<dbReference type="EMBL" id="PZZL01000018">
    <property type="protein sequence ID" value="PTM49558.1"/>
    <property type="molecule type" value="Genomic_DNA"/>
</dbReference>
<dbReference type="PANTHER" id="PTHR31272">
    <property type="entry name" value="CYTOCHROME C-TYPE BIOGENESIS PROTEIN HI_1454-RELATED"/>
    <property type="match status" value="1"/>
</dbReference>
<keyword evidence="6 7" id="KW-0472">Membrane</keyword>
<keyword evidence="10" id="KW-1185">Reference proteome</keyword>
<dbReference type="OrthoDB" id="9811352at2"/>
<dbReference type="Proteomes" id="UP000241808">
    <property type="component" value="Unassembled WGS sequence"/>
</dbReference>
<reference evidence="9 10" key="1">
    <citation type="submission" date="2018-04" db="EMBL/GenBank/DDBJ databases">
        <title>Genomic Encyclopedia of Archaeal and Bacterial Type Strains, Phase II (KMG-II): from individual species to whole genera.</title>
        <authorList>
            <person name="Goeker M."/>
        </authorList>
    </citation>
    <scope>NUCLEOTIDE SEQUENCE [LARGE SCALE GENOMIC DNA]</scope>
    <source>
        <strain evidence="9 10">DSM 25521</strain>
    </source>
</reference>
<evidence type="ECO:0000259" key="8">
    <source>
        <dbReference type="Pfam" id="PF02683"/>
    </source>
</evidence>
<comment type="subcellular location">
    <subcellularLocation>
        <location evidence="1">Membrane</location>
        <topology evidence="1">Multi-pass membrane protein</topology>
    </subcellularLocation>
</comment>